<evidence type="ECO:0000313" key="3">
    <source>
        <dbReference type="Proteomes" id="UP000234275"/>
    </source>
</evidence>
<dbReference type="VEuPathDB" id="FungiDB:P170DRAFT_56336"/>
<sequence>MLGAGLGHTGSLWLGVSYPHILFDFYFSFRRVYLVSFFILSYFIRCFLFPTLFLLLFGLGFDEHVLKKKKFYFPRLTFAYSPCEVFSFSYFPPDILSFSIRNGGFVLSQLVSSIFDIFRIPWWFPFLTVACNYCELYHSMLACSFPPNVLSIGFFLPYYS</sequence>
<reference evidence="2 3" key="1">
    <citation type="submission" date="2016-12" db="EMBL/GenBank/DDBJ databases">
        <title>The genomes of Aspergillus section Nigri reveals drivers in fungal speciation.</title>
        <authorList>
            <consortium name="DOE Joint Genome Institute"/>
            <person name="Vesth T.C."/>
            <person name="Nybo J."/>
            <person name="Theobald S."/>
            <person name="Brandl J."/>
            <person name="Frisvad J.C."/>
            <person name="Nielsen K.F."/>
            <person name="Lyhne E.K."/>
            <person name="Kogle M.E."/>
            <person name="Kuo A."/>
            <person name="Riley R."/>
            <person name="Clum A."/>
            <person name="Nolan M."/>
            <person name="Lipzen A."/>
            <person name="Salamov A."/>
            <person name="Henrissat B."/>
            <person name="Wiebenga A."/>
            <person name="De Vries R.P."/>
            <person name="Grigoriev I.V."/>
            <person name="Mortensen U.H."/>
            <person name="Andersen M.R."/>
            <person name="Baker S.E."/>
        </authorList>
    </citation>
    <scope>NUCLEOTIDE SEQUENCE [LARGE SCALE GENOMIC DNA]</scope>
    <source>
        <strain evidence="2 3">IBT 23096</strain>
    </source>
</reference>
<dbReference type="AlphaFoldDB" id="A0A2I2FSH6"/>
<keyword evidence="3" id="KW-1185">Reference proteome</keyword>
<accession>A0A2I2FSH6</accession>
<proteinExistence type="predicted"/>
<feature type="transmembrane region" description="Helical" evidence="1">
    <location>
        <begin position="105"/>
        <end position="124"/>
    </location>
</feature>
<keyword evidence="1" id="KW-1133">Transmembrane helix</keyword>
<dbReference type="GeneID" id="36562982"/>
<keyword evidence="1" id="KW-0472">Membrane</keyword>
<dbReference type="RefSeq" id="XP_024698866.1">
    <property type="nucleotide sequence ID" value="XM_024855276.1"/>
</dbReference>
<evidence type="ECO:0000256" key="1">
    <source>
        <dbReference type="SAM" id="Phobius"/>
    </source>
</evidence>
<gene>
    <name evidence="2" type="ORF">P170DRAFT_56336</name>
</gene>
<keyword evidence="1" id="KW-0812">Transmembrane</keyword>
<dbReference type="Proteomes" id="UP000234275">
    <property type="component" value="Unassembled WGS sequence"/>
</dbReference>
<dbReference type="EMBL" id="MSFO01000010">
    <property type="protein sequence ID" value="PLB43564.1"/>
    <property type="molecule type" value="Genomic_DNA"/>
</dbReference>
<name>A0A2I2FSH6_9EURO</name>
<organism evidence="2 3">
    <name type="scientific">Aspergillus steynii IBT 23096</name>
    <dbReference type="NCBI Taxonomy" id="1392250"/>
    <lineage>
        <taxon>Eukaryota</taxon>
        <taxon>Fungi</taxon>
        <taxon>Dikarya</taxon>
        <taxon>Ascomycota</taxon>
        <taxon>Pezizomycotina</taxon>
        <taxon>Eurotiomycetes</taxon>
        <taxon>Eurotiomycetidae</taxon>
        <taxon>Eurotiales</taxon>
        <taxon>Aspergillaceae</taxon>
        <taxon>Aspergillus</taxon>
        <taxon>Aspergillus subgen. Circumdati</taxon>
    </lineage>
</organism>
<comment type="caution">
    <text evidence="2">The sequence shown here is derived from an EMBL/GenBank/DDBJ whole genome shotgun (WGS) entry which is preliminary data.</text>
</comment>
<feature type="transmembrane region" description="Helical" evidence="1">
    <location>
        <begin position="32"/>
        <end position="61"/>
    </location>
</feature>
<protein>
    <submittedName>
        <fullName evidence="2">Uncharacterized protein</fullName>
    </submittedName>
</protein>
<feature type="transmembrane region" description="Helical" evidence="1">
    <location>
        <begin position="136"/>
        <end position="159"/>
    </location>
</feature>
<evidence type="ECO:0000313" key="2">
    <source>
        <dbReference type="EMBL" id="PLB43564.1"/>
    </source>
</evidence>